<name>A0A5C7VU78_9PROT</name>
<proteinExistence type="predicted"/>
<evidence type="ECO:0000313" key="2">
    <source>
        <dbReference type="Proteomes" id="UP000321055"/>
    </source>
</evidence>
<reference evidence="1 2" key="1">
    <citation type="submission" date="2018-09" db="EMBL/GenBank/DDBJ databases">
        <title>Metagenome Assembled Genomes from an Advanced Water Purification Facility.</title>
        <authorList>
            <person name="Stamps B.W."/>
            <person name="Spear J.R."/>
        </authorList>
    </citation>
    <scope>NUCLEOTIDE SEQUENCE [LARGE SCALE GENOMIC DNA]</scope>
    <source>
        <strain evidence="1">Bin_54_1</strain>
    </source>
</reference>
<sequence>MEIIKDFLTLFLQLTAIQVLFVTSWPVRKPKLKLATAIFVLNLDLALRSKIYSGLSDCKCLSDFLNSATKETDGNHDRVIFGYHSPFRGLDVIQELSEWESTQYCYGPVIFPNDDEKHWESLLQSLKYQLGIDTGNEYRFEIDSEFRRGPLDRLHEVIDRKYGYELGNTLDSTEESTPPRRYIYCEDQQDLLTKILSDVEKICPNNMERAIAISRLQTAYKVINIAQLKNPYHASINNIHLFISNEYRGIMKLDPKFTEKQGFSINNNTIQEAHLILSELPPNSERYCIMETRLRPLTEKDIKMQSNLLLDKLSPQIMRPIIIRATIFTLLVLLYKYVDTETVNNLELFFQTHVSTKS</sequence>
<gene>
    <name evidence="1" type="ORF">E6Q60_07045</name>
</gene>
<dbReference type="AlphaFoldDB" id="A0A5C7VU78"/>
<dbReference type="EMBL" id="SSFX01000046">
    <property type="protein sequence ID" value="TXI28579.1"/>
    <property type="molecule type" value="Genomic_DNA"/>
</dbReference>
<evidence type="ECO:0000313" key="1">
    <source>
        <dbReference type="EMBL" id="TXI28579.1"/>
    </source>
</evidence>
<accession>A0A5C7VU78</accession>
<protein>
    <submittedName>
        <fullName evidence="1">Uncharacterized protein</fullName>
    </submittedName>
</protein>
<dbReference type="Proteomes" id="UP000321055">
    <property type="component" value="Unassembled WGS sequence"/>
</dbReference>
<comment type="caution">
    <text evidence="1">The sequence shown here is derived from an EMBL/GenBank/DDBJ whole genome shotgun (WGS) entry which is preliminary data.</text>
</comment>
<organism evidence="1 2">
    <name type="scientific">Nitrosomonas oligotropha</name>
    <dbReference type="NCBI Taxonomy" id="42354"/>
    <lineage>
        <taxon>Bacteria</taxon>
        <taxon>Pseudomonadati</taxon>
        <taxon>Pseudomonadota</taxon>
        <taxon>Betaproteobacteria</taxon>
        <taxon>Nitrosomonadales</taxon>
        <taxon>Nitrosomonadaceae</taxon>
        <taxon>Nitrosomonas</taxon>
    </lineage>
</organism>